<comment type="catalytic activity">
    <reaction evidence="13">
        <text>[GlcNAc-(1-&gt;4)-Mur2Ac(oyl-L-Ala-gamma-D-Glu-L-Lys-D-Ala-D-Ala)](n)-di-trans,octa-cis-undecaprenyl diphosphate + beta-D-GlcNAc-(1-&gt;4)-Mur2Ac(oyl-L-Ala-gamma-D-Glu-L-Lys-D-Ala-D-Ala)-di-trans,octa-cis-undecaprenyl diphosphate = [GlcNAc-(1-&gt;4)-Mur2Ac(oyl-L-Ala-gamma-D-Glu-L-Lys-D-Ala-D-Ala)](n+1)-di-trans,octa-cis-undecaprenyl diphosphate + di-trans,octa-cis-undecaprenyl diphosphate + H(+)</text>
        <dbReference type="Rhea" id="RHEA:23708"/>
        <dbReference type="Rhea" id="RHEA-COMP:9602"/>
        <dbReference type="Rhea" id="RHEA-COMP:9603"/>
        <dbReference type="ChEBI" id="CHEBI:15378"/>
        <dbReference type="ChEBI" id="CHEBI:58405"/>
        <dbReference type="ChEBI" id="CHEBI:60033"/>
        <dbReference type="ChEBI" id="CHEBI:78435"/>
        <dbReference type="EC" id="2.4.99.28"/>
    </reaction>
</comment>
<dbReference type="Pfam" id="PF00912">
    <property type="entry name" value="Transgly"/>
    <property type="match status" value="1"/>
</dbReference>
<evidence type="ECO:0000256" key="4">
    <source>
        <dbReference type="ARBA" id="ARBA00022670"/>
    </source>
</evidence>
<evidence type="ECO:0000259" key="16">
    <source>
        <dbReference type="Pfam" id="PF00912"/>
    </source>
</evidence>
<dbReference type="InterPro" id="IPR001460">
    <property type="entry name" value="PCN-bd_Tpept"/>
</dbReference>
<keyword evidence="7" id="KW-0378">Hydrolase</keyword>
<sequence length="708" mass="75027">MLLCVFIGVVYASTEVPSPDSITSAQTTVVYYSDGTTEMARLGDENRTNVRLDQVSEAAQNAVLAAENRDFYTDPGISATGIARAAWSNLTGGSTQGGSTITQQYVKNAILENSERSFSRKFQELFVAIKLDNNYSKEQILENYLNTIYYGRGAYGIESAAKTYFGVPAAELTAEQAAVLAVLIRSPGAYDPELNPEGAQDRWGLVLDAMVGEGWLSAEERALSQYPLVLPKVPPSNGIPNDSRGHVVNRALAELAAKGYTEDQINGGGLRIVTTVDKRYQDAAETAVNDVMTGEPEQLREALVAVDPKTGAVRAYYGGENGAGFDYAQSPRQPGSSMKPYALATALKDGISVTARRNGSNNQTFEDREAPVVNSGGASCGSCTLREAMTRSLNTTYYGLALEVGADKVRETALAATGLPDVWDAGGELFLRKPTLANRDGFTGAAIGIGEYEMRPIDQAVGFATFASGGIRRAPYFLARVTDSEGTVLLDNPGDPGQQVIEPRVANDVTYALTDVARSSDLALAGGREVAAKTGTQGLNRTDNSDAWMVGYTPSLSTSVWIGTDVRDPIRTVGGSIIYGSGLPGDIWQQFMNTVLEGTPEENLPDAPLIKGDTGEGVPEPTQQPTRPTSSAPSSSAPSTRTSTPARPTAPVEPEEPADTGEEEPEEETEETTTPENPSTTPTSPVRPVPPVNQDGAPAPDPAGRGNG</sequence>
<feature type="compositionally biased region" description="Acidic residues" evidence="14">
    <location>
        <begin position="653"/>
        <end position="673"/>
    </location>
</feature>
<dbReference type="InterPro" id="IPR023346">
    <property type="entry name" value="Lysozyme-like_dom_sf"/>
</dbReference>
<dbReference type="GO" id="GO:0008360">
    <property type="term" value="P:regulation of cell shape"/>
    <property type="evidence" value="ECO:0007669"/>
    <property type="project" value="UniProtKB-KW"/>
</dbReference>
<evidence type="ECO:0000256" key="13">
    <source>
        <dbReference type="ARBA" id="ARBA00049902"/>
    </source>
</evidence>
<dbReference type="GO" id="GO:0006508">
    <property type="term" value="P:proteolysis"/>
    <property type="evidence" value="ECO:0007669"/>
    <property type="project" value="UniProtKB-KW"/>
</dbReference>
<dbReference type="GO" id="GO:0030288">
    <property type="term" value="C:outer membrane-bounded periplasmic space"/>
    <property type="evidence" value="ECO:0007669"/>
    <property type="project" value="TreeGrafter"/>
</dbReference>
<keyword evidence="8" id="KW-0133">Cell shape</keyword>
<dbReference type="InterPro" id="IPR012338">
    <property type="entry name" value="Beta-lactam/transpept-like"/>
</dbReference>
<feature type="compositionally biased region" description="Low complexity" evidence="14">
    <location>
        <begin position="621"/>
        <end position="650"/>
    </location>
</feature>
<dbReference type="InterPro" id="IPR036950">
    <property type="entry name" value="PBP_transglycosylase"/>
</dbReference>
<protein>
    <submittedName>
        <fullName evidence="17">Membrane carboxypeptidase (Penicillin-binding protein)</fullName>
    </submittedName>
</protein>
<name>A0A1G7QKR2_9ACTN</name>
<evidence type="ECO:0000256" key="14">
    <source>
        <dbReference type="SAM" id="MobiDB-lite"/>
    </source>
</evidence>
<evidence type="ECO:0000313" key="17">
    <source>
        <dbReference type="EMBL" id="SDF99094.1"/>
    </source>
</evidence>
<keyword evidence="11" id="KW-0961">Cell wall biogenesis/degradation</keyword>
<organism evidence="17 18">
    <name type="scientific">Blastococcus aurantiacus</name>
    <dbReference type="NCBI Taxonomy" id="1550231"/>
    <lineage>
        <taxon>Bacteria</taxon>
        <taxon>Bacillati</taxon>
        <taxon>Actinomycetota</taxon>
        <taxon>Actinomycetes</taxon>
        <taxon>Geodermatophilales</taxon>
        <taxon>Geodermatophilaceae</taxon>
        <taxon>Blastococcus</taxon>
    </lineage>
</organism>
<dbReference type="SUPFAM" id="SSF53955">
    <property type="entry name" value="Lysozyme-like"/>
    <property type="match status" value="1"/>
</dbReference>
<dbReference type="RefSeq" id="WP_255362559.1">
    <property type="nucleotide sequence ID" value="NZ_FNBT01000009.1"/>
</dbReference>
<feature type="domain" description="Glycosyl transferase family 51" evidence="16">
    <location>
        <begin position="39"/>
        <end position="210"/>
    </location>
</feature>
<evidence type="ECO:0000256" key="12">
    <source>
        <dbReference type="ARBA" id="ARBA00034000"/>
    </source>
</evidence>
<comment type="similarity">
    <text evidence="2">In the N-terminal section; belongs to the glycosyltransferase 51 family.</text>
</comment>
<evidence type="ECO:0000259" key="15">
    <source>
        <dbReference type="Pfam" id="PF00905"/>
    </source>
</evidence>
<dbReference type="GO" id="GO:0008955">
    <property type="term" value="F:peptidoglycan glycosyltransferase activity"/>
    <property type="evidence" value="ECO:0007669"/>
    <property type="project" value="UniProtKB-EC"/>
</dbReference>
<accession>A0A1G7QKR2</accession>
<feature type="region of interest" description="Disordered" evidence="14">
    <location>
        <begin position="599"/>
        <end position="708"/>
    </location>
</feature>
<dbReference type="EMBL" id="FNBT01000009">
    <property type="protein sequence ID" value="SDF99094.1"/>
    <property type="molecule type" value="Genomic_DNA"/>
</dbReference>
<dbReference type="InterPro" id="IPR001264">
    <property type="entry name" value="Glyco_trans_51"/>
</dbReference>
<keyword evidence="4" id="KW-0645">Protease</keyword>
<dbReference type="PANTHER" id="PTHR32282:SF34">
    <property type="entry name" value="PENICILLIN-BINDING PROTEIN 1A"/>
    <property type="match status" value="1"/>
</dbReference>
<dbReference type="Pfam" id="PF00905">
    <property type="entry name" value="Transpeptidase"/>
    <property type="match status" value="1"/>
</dbReference>
<keyword evidence="18" id="KW-1185">Reference proteome</keyword>
<dbReference type="AlphaFoldDB" id="A0A1G7QKR2"/>
<evidence type="ECO:0000256" key="8">
    <source>
        <dbReference type="ARBA" id="ARBA00022960"/>
    </source>
</evidence>
<keyword evidence="3 17" id="KW-0121">Carboxypeptidase</keyword>
<evidence type="ECO:0000256" key="10">
    <source>
        <dbReference type="ARBA" id="ARBA00023268"/>
    </source>
</evidence>
<dbReference type="PANTHER" id="PTHR32282">
    <property type="entry name" value="BINDING PROTEIN TRANSPEPTIDASE, PUTATIVE-RELATED"/>
    <property type="match status" value="1"/>
</dbReference>
<dbReference type="Gene3D" id="3.40.710.10">
    <property type="entry name" value="DD-peptidase/beta-lactamase superfamily"/>
    <property type="match status" value="1"/>
</dbReference>
<evidence type="ECO:0000256" key="1">
    <source>
        <dbReference type="ARBA" id="ARBA00007090"/>
    </source>
</evidence>
<comment type="similarity">
    <text evidence="1">In the C-terminal section; belongs to the transpeptidase family.</text>
</comment>
<reference evidence="18" key="1">
    <citation type="submission" date="2016-10" db="EMBL/GenBank/DDBJ databases">
        <authorList>
            <person name="Varghese N."/>
            <person name="Submissions S."/>
        </authorList>
    </citation>
    <scope>NUCLEOTIDE SEQUENCE [LARGE SCALE GENOMIC DNA]</scope>
    <source>
        <strain evidence="18">DSM 44268</strain>
    </source>
</reference>
<keyword evidence="5" id="KW-0328">Glycosyltransferase</keyword>
<keyword evidence="6" id="KW-0808">Transferase</keyword>
<proteinExistence type="inferred from homology"/>
<comment type="catalytic activity">
    <reaction evidence="12">
        <text>Preferential cleavage: (Ac)2-L-Lys-D-Ala-|-D-Ala. Also transpeptidation of peptidyl-alanyl moieties that are N-acyl substituents of D-alanine.</text>
        <dbReference type="EC" id="3.4.16.4"/>
    </reaction>
</comment>
<evidence type="ECO:0000313" key="18">
    <source>
        <dbReference type="Proteomes" id="UP000199406"/>
    </source>
</evidence>
<gene>
    <name evidence="17" type="ORF">SAMN05660662_4066</name>
</gene>
<dbReference type="GO" id="GO:0008658">
    <property type="term" value="F:penicillin binding"/>
    <property type="evidence" value="ECO:0007669"/>
    <property type="project" value="InterPro"/>
</dbReference>
<evidence type="ECO:0000256" key="5">
    <source>
        <dbReference type="ARBA" id="ARBA00022676"/>
    </source>
</evidence>
<dbReference type="GO" id="GO:0071555">
    <property type="term" value="P:cell wall organization"/>
    <property type="evidence" value="ECO:0007669"/>
    <property type="project" value="UniProtKB-KW"/>
</dbReference>
<dbReference type="GO" id="GO:0009252">
    <property type="term" value="P:peptidoglycan biosynthetic process"/>
    <property type="evidence" value="ECO:0007669"/>
    <property type="project" value="UniProtKB-KW"/>
</dbReference>
<dbReference type="STRING" id="1550231.SAMN05660662_4066"/>
<dbReference type="GO" id="GO:0009002">
    <property type="term" value="F:serine-type D-Ala-D-Ala carboxypeptidase activity"/>
    <property type="evidence" value="ECO:0007669"/>
    <property type="project" value="UniProtKB-EC"/>
</dbReference>
<dbReference type="Gene3D" id="1.10.3810.10">
    <property type="entry name" value="Biosynthetic peptidoglycan transglycosylase-like"/>
    <property type="match status" value="1"/>
</dbReference>
<keyword evidence="10" id="KW-0511">Multifunctional enzyme</keyword>
<dbReference type="Proteomes" id="UP000199406">
    <property type="component" value="Unassembled WGS sequence"/>
</dbReference>
<dbReference type="SUPFAM" id="SSF56601">
    <property type="entry name" value="beta-lactamase/transpeptidase-like"/>
    <property type="match status" value="1"/>
</dbReference>
<evidence type="ECO:0000256" key="7">
    <source>
        <dbReference type="ARBA" id="ARBA00022801"/>
    </source>
</evidence>
<dbReference type="InterPro" id="IPR050396">
    <property type="entry name" value="Glycosyltr_51/Transpeptidase"/>
</dbReference>
<evidence type="ECO:0000256" key="6">
    <source>
        <dbReference type="ARBA" id="ARBA00022679"/>
    </source>
</evidence>
<feature type="compositionally biased region" description="Low complexity" evidence="14">
    <location>
        <begin position="674"/>
        <end position="684"/>
    </location>
</feature>
<evidence type="ECO:0000256" key="11">
    <source>
        <dbReference type="ARBA" id="ARBA00023316"/>
    </source>
</evidence>
<feature type="domain" description="Penicillin-binding protein transpeptidase" evidence="15">
    <location>
        <begin position="303"/>
        <end position="562"/>
    </location>
</feature>
<evidence type="ECO:0000256" key="3">
    <source>
        <dbReference type="ARBA" id="ARBA00022645"/>
    </source>
</evidence>
<evidence type="ECO:0000256" key="2">
    <source>
        <dbReference type="ARBA" id="ARBA00007739"/>
    </source>
</evidence>
<dbReference type="FunFam" id="1.10.3810.10:FF:000001">
    <property type="entry name" value="Penicillin-binding protein 1A"/>
    <property type="match status" value="1"/>
</dbReference>
<evidence type="ECO:0000256" key="9">
    <source>
        <dbReference type="ARBA" id="ARBA00022984"/>
    </source>
</evidence>
<keyword evidence="9" id="KW-0573">Peptidoglycan synthesis</keyword>